<evidence type="ECO:0000259" key="4">
    <source>
        <dbReference type="PROSITE" id="PS50987"/>
    </source>
</evidence>
<keyword evidence="2" id="KW-0238">DNA-binding</keyword>
<protein>
    <submittedName>
        <fullName evidence="5">Metalloregulator ArsR/SmtB family transcription factor</fullName>
    </submittedName>
</protein>
<dbReference type="InterPro" id="IPR036390">
    <property type="entry name" value="WH_DNA-bd_sf"/>
</dbReference>
<dbReference type="InterPro" id="IPR001845">
    <property type="entry name" value="HTH_ArsR_DNA-bd_dom"/>
</dbReference>
<evidence type="ECO:0000256" key="2">
    <source>
        <dbReference type="ARBA" id="ARBA00023125"/>
    </source>
</evidence>
<gene>
    <name evidence="5" type="ORF">OEG82_10625</name>
</gene>
<keyword evidence="6" id="KW-1185">Reference proteome</keyword>
<dbReference type="PROSITE" id="PS50987">
    <property type="entry name" value="HTH_ARSR_2"/>
    <property type="match status" value="1"/>
</dbReference>
<dbReference type="PRINTS" id="PR00778">
    <property type="entry name" value="HTHARSR"/>
</dbReference>
<dbReference type="Pfam" id="PF25212">
    <property type="entry name" value="HVO_A0114"/>
    <property type="match status" value="1"/>
</dbReference>
<organism evidence="5 6">
    <name type="scientific">Hoeflea ulvae</name>
    <dbReference type="NCBI Taxonomy" id="2983764"/>
    <lineage>
        <taxon>Bacteria</taxon>
        <taxon>Pseudomonadati</taxon>
        <taxon>Pseudomonadota</taxon>
        <taxon>Alphaproteobacteria</taxon>
        <taxon>Hyphomicrobiales</taxon>
        <taxon>Rhizobiaceae</taxon>
        <taxon>Hoeflea</taxon>
    </lineage>
</organism>
<dbReference type="EMBL" id="JAOVZQ010000001">
    <property type="protein sequence ID" value="MCY0094475.1"/>
    <property type="molecule type" value="Genomic_DNA"/>
</dbReference>
<keyword evidence="1" id="KW-0805">Transcription regulation</keyword>
<accession>A0ABT3YF00</accession>
<dbReference type="PANTHER" id="PTHR43132">
    <property type="entry name" value="ARSENICAL RESISTANCE OPERON REPRESSOR ARSR-RELATED"/>
    <property type="match status" value="1"/>
</dbReference>
<comment type="caution">
    <text evidence="5">The sequence shown here is derived from an EMBL/GenBank/DDBJ whole genome shotgun (WGS) entry which is preliminary data.</text>
</comment>
<dbReference type="InterPro" id="IPR051011">
    <property type="entry name" value="Metal_resp_trans_reg"/>
</dbReference>
<dbReference type="NCBIfam" id="NF033788">
    <property type="entry name" value="HTH_metalloreg"/>
    <property type="match status" value="1"/>
</dbReference>
<reference evidence="5" key="1">
    <citation type="submission" date="2022-10" db="EMBL/GenBank/DDBJ databases">
        <title>Hoeflea sp. J2-29, isolated from marine algae.</title>
        <authorList>
            <person name="Kristyanto S."/>
            <person name="Kim J.M."/>
            <person name="Jeon C.O."/>
        </authorList>
    </citation>
    <scope>NUCLEOTIDE SEQUENCE</scope>
    <source>
        <strain evidence="5">J2-29</strain>
    </source>
</reference>
<sequence length="108" mass="11662">MEMNAAIKVFSVLAHEGRVLLLQSLVRAGQQGASVGALAASVDQNLKTVSAQLQLMADAGLVSVRREGKQMIYSAHYDTLGSLFAFIMHDCCGGHQDLRRRVQRACAC</sequence>
<dbReference type="InterPro" id="IPR011991">
    <property type="entry name" value="ArsR-like_HTH"/>
</dbReference>
<dbReference type="Gene3D" id="1.10.10.10">
    <property type="entry name" value="Winged helix-like DNA-binding domain superfamily/Winged helix DNA-binding domain"/>
    <property type="match status" value="1"/>
</dbReference>
<name>A0ABT3YF00_9HYPH</name>
<evidence type="ECO:0000256" key="1">
    <source>
        <dbReference type="ARBA" id="ARBA00023015"/>
    </source>
</evidence>
<dbReference type="InterPro" id="IPR036388">
    <property type="entry name" value="WH-like_DNA-bd_sf"/>
</dbReference>
<proteinExistence type="predicted"/>
<evidence type="ECO:0000256" key="3">
    <source>
        <dbReference type="ARBA" id="ARBA00023163"/>
    </source>
</evidence>
<evidence type="ECO:0000313" key="6">
    <source>
        <dbReference type="Proteomes" id="UP001081283"/>
    </source>
</evidence>
<dbReference type="RefSeq" id="WP_267612424.1">
    <property type="nucleotide sequence ID" value="NZ_JAOVZQ010000001.1"/>
</dbReference>
<dbReference type="PANTHER" id="PTHR43132:SF2">
    <property type="entry name" value="ARSENICAL RESISTANCE OPERON REPRESSOR ARSR-RELATED"/>
    <property type="match status" value="1"/>
</dbReference>
<evidence type="ECO:0000313" key="5">
    <source>
        <dbReference type="EMBL" id="MCY0094475.1"/>
    </source>
</evidence>
<keyword evidence="3" id="KW-0804">Transcription</keyword>
<dbReference type="SMART" id="SM00418">
    <property type="entry name" value="HTH_ARSR"/>
    <property type="match status" value="1"/>
</dbReference>
<feature type="domain" description="HTH arsR-type" evidence="4">
    <location>
        <begin position="1"/>
        <end position="95"/>
    </location>
</feature>
<dbReference type="CDD" id="cd00090">
    <property type="entry name" value="HTH_ARSR"/>
    <property type="match status" value="1"/>
</dbReference>
<dbReference type="SUPFAM" id="SSF46785">
    <property type="entry name" value="Winged helix' DNA-binding domain"/>
    <property type="match status" value="1"/>
</dbReference>
<dbReference type="Proteomes" id="UP001081283">
    <property type="component" value="Unassembled WGS sequence"/>
</dbReference>